<dbReference type="Proteomes" id="UP000614741">
    <property type="component" value="Unassembled WGS sequence"/>
</dbReference>
<feature type="region of interest" description="Disordered" evidence="1">
    <location>
        <begin position="1"/>
        <end position="23"/>
    </location>
</feature>
<accession>A0ABQ4DI32</accession>
<dbReference type="EMBL" id="BONP01000003">
    <property type="protein sequence ID" value="GIG39008.1"/>
    <property type="molecule type" value="Genomic_DNA"/>
</dbReference>
<protein>
    <submittedName>
        <fullName evidence="2">Uncharacterized protein</fullName>
    </submittedName>
</protein>
<gene>
    <name evidence="2" type="ORF">Cph01nite_07700</name>
</gene>
<evidence type="ECO:0000313" key="3">
    <source>
        <dbReference type="Proteomes" id="UP000614741"/>
    </source>
</evidence>
<sequence>MRRARDDDEVAVTAGREEPPLVPPEVVVAAVDEPDGHLDPCQVGDRVRGPHGAHRLPDHVVREPAGGDVEGALRGQHAVDQRLVDRRATVRQPGEEAVGEGPPRADHDRTGPRAAGRGDEPDHLLRVARGVRDRDVAPERQPDHHGPSTQGVDRVPDRRDRPVPDEGLGDPLAVARQVDRDRGAPRALEGLELRAPHRARRAQAVDEQDGRRSGGHARDATAARPDG</sequence>
<organism evidence="2 3">
    <name type="scientific">Cellulomonas phragmiteti</name>
    <dbReference type="NCBI Taxonomy" id="478780"/>
    <lineage>
        <taxon>Bacteria</taxon>
        <taxon>Bacillati</taxon>
        <taxon>Actinomycetota</taxon>
        <taxon>Actinomycetes</taxon>
        <taxon>Micrococcales</taxon>
        <taxon>Cellulomonadaceae</taxon>
        <taxon>Cellulomonas</taxon>
    </lineage>
</organism>
<evidence type="ECO:0000313" key="2">
    <source>
        <dbReference type="EMBL" id="GIG39008.1"/>
    </source>
</evidence>
<feature type="compositionally biased region" description="Basic and acidic residues" evidence="1">
    <location>
        <begin position="177"/>
        <end position="195"/>
    </location>
</feature>
<feature type="compositionally biased region" description="Basic and acidic residues" evidence="1">
    <location>
        <begin position="103"/>
        <end position="146"/>
    </location>
</feature>
<name>A0ABQ4DI32_9CELL</name>
<feature type="region of interest" description="Disordered" evidence="1">
    <location>
        <begin position="45"/>
        <end position="227"/>
    </location>
</feature>
<feature type="compositionally biased region" description="Basic and acidic residues" evidence="1">
    <location>
        <begin position="154"/>
        <end position="164"/>
    </location>
</feature>
<comment type="caution">
    <text evidence="2">The sequence shown here is derived from an EMBL/GenBank/DDBJ whole genome shotgun (WGS) entry which is preliminary data.</text>
</comment>
<reference evidence="2 3" key="1">
    <citation type="submission" date="2021-01" db="EMBL/GenBank/DDBJ databases">
        <title>Whole genome shotgun sequence of Cellulomonas phragmiteti NBRC 110785.</title>
        <authorList>
            <person name="Komaki H."/>
            <person name="Tamura T."/>
        </authorList>
    </citation>
    <scope>NUCLEOTIDE SEQUENCE [LARGE SCALE GENOMIC DNA]</scope>
    <source>
        <strain evidence="2 3">NBRC 110785</strain>
    </source>
</reference>
<feature type="compositionally biased region" description="Basic and acidic residues" evidence="1">
    <location>
        <begin position="208"/>
        <end position="227"/>
    </location>
</feature>
<proteinExistence type="predicted"/>
<keyword evidence="3" id="KW-1185">Reference proteome</keyword>
<feature type="compositionally biased region" description="Basic and acidic residues" evidence="1">
    <location>
        <begin position="77"/>
        <end position="88"/>
    </location>
</feature>
<evidence type="ECO:0000256" key="1">
    <source>
        <dbReference type="SAM" id="MobiDB-lite"/>
    </source>
</evidence>